<protein>
    <submittedName>
        <fullName evidence="1">Uncharacterized protein</fullName>
    </submittedName>
</protein>
<dbReference type="EMBL" id="MU266354">
    <property type="protein sequence ID" value="KAH7928367.1"/>
    <property type="molecule type" value="Genomic_DNA"/>
</dbReference>
<proteinExistence type="predicted"/>
<dbReference type="Proteomes" id="UP000790709">
    <property type="component" value="Unassembled WGS sequence"/>
</dbReference>
<keyword evidence="2" id="KW-1185">Reference proteome</keyword>
<gene>
    <name evidence="1" type="ORF">BV22DRAFT_1005125</name>
</gene>
<evidence type="ECO:0000313" key="2">
    <source>
        <dbReference type="Proteomes" id="UP000790709"/>
    </source>
</evidence>
<organism evidence="1 2">
    <name type="scientific">Leucogyrophana mollusca</name>
    <dbReference type="NCBI Taxonomy" id="85980"/>
    <lineage>
        <taxon>Eukaryota</taxon>
        <taxon>Fungi</taxon>
        <taxon>Dikarya</taxon>
        <taxon>Basidiomycota</taxon>
        <taxon>Agaricomycotina</taxon>
        <taxon>Agaricomycetes</taxon>
        <taxon>Agaricomycetidae</taxon>
        <taxon>Boletales</taxon>
        <taxon>Boletales incertae sedis</taxon>
        <taxon>Leucogyrophana</taxon>
    </lineage>
</organism>
<comment type="caution">
    <text evidence="1">The sequence shown here is derived from an EMBL/GenBank/DDBJ whole genome shotgun (WGS) entry which is preliminary data.</text>
</comment>
<evidence type="ECO:0000313" key="1">
    <source>
        <dbReference type="EMBL" id="KAH7928367.1"/>
    </source>
</evidence>
<reference evidence="1" key="1">
    <citation type="journal article" date="2021" name="New Phytol.">
        <title>Evolutionary innovations through gain and loss of genes in the ectomycorrhizal Boletales.</title>
        <authorList>
            <person name="Wu G."/>
            <person name="Miyauchi S."/>
            <person name="Morin E."/>
            <person name="Kuo A."/>
            <person name="Drula E."/>
            <person name="Varga T."/>
            <person name="Kohler A."/>
            <person name="Feng B."/>
            <person name="Cao Y."/>
            <person name="Lipzen A."/>
            <person name="Daum C."/>
            <person name="Hundley H."/>
            <person name="Pangilinan J."/>
            <person name="Johnson J."/>
            <person name="Barry K."/>
            <person name="LaButti K."/>
            <person name="Ng V."/>
            <person name="Ahrendt S."/>
            <person name="Min B."/>
            <person name="Choi I.G."/>
            <person name="Park H."/>
            <person name="Plett J.M."/>
            <person name="Magnuson J."/>
            <person name="Spatafora J.W."/>
            <person name="Nagy L.G."/>
            <person name="Henrissat B."/>
            <person name="Grigoriev I.V."/>
            <person name="Yang Z.L."/>
            <person name="Xu J."/>
            <person name="Martin F.M."/>
        </authorList>
    </citation>
    <scope>NUCLEOTIDE SEQUENCE</scope>
    <source>
        <strain evidence="1">KUC20120723A-06</strain>
    </source>
</reference>
<accession>A0ACB8BU52</accession>
<sequence length="381" mass="42497">MRNNHLRMLSESPYNAEPPCLVELTKHAITPMRLMYARNHSDVVNFEEAPGSFELKIEGEIEGMTEVSFAFRDLIANFPRKEVVATLICAGNRRAKMSEKTQKKVEGIKWGEGAISNVRWGGVLLRDLLLQLGVPANGNQENMHVCFASHVAPCEQDTYYGGSIPLEKAMDEEGDVLLAYEMNGQPLTPGHGFPLRVVVPGYSGMRWVKWVDRITISRRESTNFYQQRDYKMLPECVTSRDIADSQDWWDRVPAMQALPLNSVVAKVECFSQSTPSSEENPAVRASGYAYSHSRISHVEISADGGLSWAPAKITYQEGRWSWSLWEGAVEVAPVRSGLGEKRGITVMSRAYDESGRLQNTECAWNLRGVGFCGAGEGTIEL</sequence>
<name>A0ACB8BU52_9AGAM</name>